<protein>
    <submittedName>
        <fullName evidence="2">Uncharacterized protein</fullName>
    </submittedName>
</protein>
<evidence type="ECO:0000313" key="2">
    <source>
        <dbReference type="EMBL" id="BBM35154.1"/>
    </source>
</evidence>
<reference evidence="2 3" key="1">
    <citation type="submission" date="2019-07" db="EMBL/GenBank/DDBJ databases">
        <title>Complete Genome Sequence of Leptotrichia goodfellowii Strain JCM 16774.</title>
        <authorList>
            <person name="Watanabe S."/>
            <person name="Cui L."/>
        </authorList>
    </citation>
    <scope>NUCLEOTIDE SEQUENCE [LARGE SCALE GENOMIC DNA]</scope>
    <source>
        <strain evidence="2 3">JCM16774</strain>
    </source>
</reference>
<sequence>MKNVTTNMRAGQDILLKSQELEINGSFIRAENDLEMDAKKIKLEASADRYSAKSRSIGANLGITLWGAEGVSAGANYGTMKSEGTMYNNTQIQAGNKLKIKADNMEIRGGRAVGKHVEADIRENLLVESLQDKEEMKQIGVNVGYSMQKGKGQDGKPDNRHNGSLGGNYGRKDKAWVAEQSGIIGTESADVKVGKELALIGGIIANIDENGKDKGNLTLSYGSLRTQDIESHDKMINLNGNIEINQRSRDNNTELVLNNKKGKNKTGDNVKEVPNRVDETYGVGVEGHKREKVTRATIGNGTVNSGKPIEVGVNRDITRAEEMLKDVNVQRMVI</sequence>
<dbReference type="Proteomes" id="UP000321606">
    <property type="component" value="Chromosome"/>
</dbReference>
<dbReference type="GO" id="GO:0003824">
    <property type="term" value="F:catalytic activity"/>
    <property type="evidence" value="ECO:0007669"/>
    <property type="project" value="UniProtKB-ARBA"/>
</dbReference>
<accession>A0A510J7M1</accession>
<dbReference type="STRING" id="714315.GCA_000516535_00063"/>
<evidence type="ECO:0000256" key="1">
    <source>
        <dbReference type="SAM" id="MobiDB-lite"/>
    </source>
</evidence>
<name>A0A510J7M1_9FUSO</name>
<dbReference type="OrthoDB" id="78100at2"/>
<dbReference type="Pfam" id="PF13332">
    <property type="entry name" value="Fil_haemagg_2"/>
    <property type="match status" value="1"/>
</dbReference>
<dbReference type="AlphaFoldDB" id="A0A510J7M1"/>
<feature type="region of interest" description="Disordered" evidence="1">
    <location>
        <begin position="149"/>
        <end position="169"/>
    </location>
</feature>
<proteinExistence type="predicted"/>
<evidence type="ECO:0000313" key="3">
    <source>
        <dbReference type="Proteomes" id="UP000321606"/>
    </source>
</evidence>
<dbReference type="InterPro" id="IPR025157">
    <property type="entry name" value="Hemagglutinin_rpt"/>
</dbReference>
<feature type="compositionally biased region" description="Basic and acidic residues" evidence="1">
    <location>
        <begin position="151"/>
        <end position="161"/>
    </location>
</feature>
<organism evidence="2 3">
    <name type="scientific">Pseudoleptotrichia goodfellowii</name>
    <dbReference type="NCBI Taxonomy" id="157692"/>
    <lineage>
        <taxon>Bacteria</taxon>
        <taxon>Fusobacteriati</taxon>
        <taxon>Fusobacteriota</taxon>
        <taxon>Fusobacteriia</taxon>
        <taxon>Fusobacteriales</taxon>
        <taxon>Leptotrichiaceae</taxon>
        <taxon>Pseudoleptotrichia</taxon>
    </lineage>
</organism>
<gene>
    <name evidence="2" type="ORF">JCM16774_0059</name>
</gene>
<dbReference type="KEGG" id="lgo:JCM16774_0059"/>
<dbReference type="EMBL" id="AP019822">
    <property type="protein sequence ID" value="BBM35154.1"/>
    <property type="molecule type" value="Genomic_DNA"/>
</dbReference>